<gene>
    <name evidence="3" type="ORF">GP486_004369</name>
</gene>
<dbReference type="Gene3D" id="3.40.50.300">
    <property type="entry name" value="P-loop containing nucleotide triphosphate hydrolases"/>
    <property type="match status" value="1"/>
</dbReference>
<dbReference type="Pfam" id="PF01926">
    <property type="entry name" value="MMR_HSR1"/>
    <property type="match status" value="1"/>
</dbReference>
<feature type="coiled-coil region" evidence="1">
    <location>
        <begin position="222"/>
        <end position="263"/>
    </location>
</feature>
<dbReference type="SUPFAM" id="SSF52540">
    <property type="entry name" value="P-loop containing nucleoside triphosphate hydrolases"/>
    <property type="match status" value="1"/>
</dbReference>
<evidence type="ECO:0000256" key="1">
    <source>
        <dbReference type="SAM" id="Coils"/>
    </source>
</evidence>
<dbReference type="Proteomes" id="UP000750711">
    <property type="component" value="Unassembled WGS sequence"/>
</dbReference>
<protein>
    <recommendedName>
        <fullName evidence="2">G domain-containing protein</fullName>
    </recommendedName>
</protein>
<organism evidence="3 4">
    <name type="scientific">Trichoglossum hirsutum</name>
    <dbReference type="NCBI Taxonomy" id="265104"/>
    <lineage>
        <taxon>Eukaryota</taxon>
        <taxon>Fungi</taxon>
        <taxon>Dikarya</taxon>
        <taxon>Ascomycota</taxon>
        <taxon>Pezizomycotina</taxon>
        <taxon>Geoglossomycetes</taxon>
        <taxon>Geoglossales</taxon>
        <taxon>Geoglossaceae</taxon>
        <taxon>Trichoglossum</taxon>
    </lineage>
</organism>
<accession>A0A9P8LBB3</accession>
<keyword evidence="1" id="KW-0175">Coiled coil</keyword>
<evidence type="ECO:0000313" key="4">
    <source>
        <dbReference type="Proteomes" id="UP000750711"/>
    </source>
</evidence>
<dbReference type="InterPro" id="IPR027417">
    <property type="entry name" value="P-loop_NTPase"/>
</dbReference>
<feature type="domain" description="G" evidence="2">
    <location>
        <begin position="12"/>
        <end position="88"/>
    </location>
</feature>
<sequence length="300" mass="33092">MPWYTPEPEILIGVIGVTGAGKTTFISKATGRSDLVIGHGVEACTQDILPVTVEVGGRKVTLIDTPGFDDTYKSDADILQLIANYLATTYEQGVLLTGLILLQPINGNRVQGSERKRTRLFKKVCGPDAFSRIVIATTMWNQIQSDALGERRAQERIDNAEFWGDMVEKGAKVIRHDDNKNSAHNIIMKLIHYSSPVELQIQTELANNGGHVGMTSAGQQLDEDLSELVQALKKEIQELQAERIYARQEMQELQNRLEKFEGQRSKLWNMTAQILPTLATAGLGVASFLLNSGVATCNIL</sequence>
<name>A0A9P8LBB3_9PEZI</name>
<dbReference type="InterPro" id="IPR006073">
    <property type="entry name" value="GTP-bd"/>
</dbReference>
<evidence type="ECO:0000313" key="3">
    <source>
        <dbReference type="EMBL" id="KAH0559031.1"/>
    </source>
</evidence>
<evidence type="ECO:0000259" key="2">
    <source>
        <dbReference type="Pfam" id="PF01926"/>
    </source>
</evidence>
<keyword evidence="4" id="KW-1185">Reference proteome</keyword>
<reference evidence="3" key="1">
    <citation type="submission" date="2021-03" db="EMBL/GenBank/DDBJ databases">
        <title>Comparative genomics and phylogenomic investigation of the class Geoglossomycetes provide insights into ecological specialization and systematics.</title>
        <authorList>
            <person name="Melie T."/>
            <person name="Pirro S."/>
            <person name="Miller A.N."/>
            <person name="Quandt A."/>
        </authorList>
    </citation>
    <scope>NUCLEOTIDE SEQUENCE</scope>
    <source>
        <strain evidence="3">CAQ_001_2017</strain>
    </source>
</reference>
<comment type="caution">
    <text evidence="3">The sequence shown here is derived from an EMBL/GenBank/DDBJ whole genome shotgun (WGS) entry which is preliminary data.</text>
</comment>
<dbReference type="GO" id="GO:0005525">
    <property type="term" value="F:GTP binding"/>
    <property type="evidence" value="ECO:0007669"/>
    <property type="project" value="InterPro"/>
</dbReference>
<dbReference type="AlphaFoldDB" id="A0A9P8LBB3"/>
<proteinExistence type="predicted"/>
<dbReference type="EMBL" id="JAGHQM010000679">
    <property type="protein sequence ID" value="KAH0559031.1"/>
    <property type="molecule type" value="Genomic_DNA"/>
</dbReference>